<dbReference type="InterPro" id="IPR051316">
    <property type="entry name" value="Zinc-reg_GTPase_activator"/>
</dbReference>
<evidence type="ECO:0000256" key="3">
    <source>
        <dbReference type="ARBA" id="ARBA00023186"/>
    </source>
</evidence>
<comment type="similarity">
    <text evidence="4">Belongs to the SIMIBI class G3E GTPase family. ZNG1 subfamily.</text>
</comment>
<dbReference type="SUPFAM" id="SSF90002">
    <property type="entry name" value="Hypothetical protein YjiA, C-terminal domain"/>
    <property type="match status" value="1"/>
</dbReference>
<accession>A0A9X1P2E2</accession>
<keyword evidence="1" id="KW-0547">Nucleotide-binding</keyword>
<proteinExistence type="inferred from homology"/>
<dbReference type="InterPro" id="IPR003495">
    <property type="entry name" value="CobW/HypB/UreG_nucleotide-bd"/>
</dbReference>
<reference evidence="9" key="1">
    <citation type="submission" date="2022-01" db="EMBL/GenBank/DDBJ databases">
        <title>Jiella avicenniae sp. nov., a novel endophytic bacterium isolated from bark of Avicennia marina.</title>
        <authorList>
            <person name="Tuo L."/>
        </authorList>
    </citation>
    <scope>NUCLEOTIDE SEQUENCE</scope>
    <source>
        <strain evidence="9">CBK1P-4</strain>
    </source>
</reference>
<dbReference type="Pfam" id="PF07683">
    <property type="entry name" value="CobW_C"/>
    <property type="match status" value="1"/>
</dbReference>
<evidence type="ECO:0000256" key="1">
    <source>
        <dbReference type="ARBA" id="ARBA00022741"/>
    </source>
</evidence>
<name>A0A9X1P2E2_9HYPH</name>
<dbReference type="Proteomes" id="UP001139035">
    <property type="component" value="Unassembled WGS sequence"/>
</dbReference>
<evidence type="ECO:0000256" key="2">
    <source>
        <dbReference type="ARBA" id="ARBA00022801"/>
    </source>
</evidence>
<protein>
    <submittedName>
        <fullName evidence="9">GTP-binding protein</fullName>
    </submittedName>
</protein>
<dbReference type="RefSeq" id="WP_233720796.1">
    <property type="nucleotide sequence ID" value="NZ_JAJUWU010000018.1"/>
</dbReference>
<evidence type="ECO:0000256" key="6">
    <source>
        <dbReference type="ARBA" id="ARBA00049117"/>
    </source>
</evidence>
<dbReference type="InterPro" id="IPR036627">
    <property type="entry name" value="CobW-likC_sf"/>
</dbReference>
<keyword evidence="3" id="KW-0143">Chaperone</keyword>
<organism evidence="9 10">
    <name type="scientific">Jiella avicenniae</name>
    <dbReference type="NCBI Taxonomy" id="2907202"/>
    <lineage>
        <taxon>Bacteria</taxon>
        <taxon>Pseudomonadati</taxon>
        <taxon>Pseudomonadota</taxon>
        <taxon>Alphaproteobacteria</taxon>
        <taxon>Hyphomicrobiales</taxon>
        <taxon>Aurantimonadaceae</taxon>
        <taxon>Jiella</taxon>
    </lineage>
</organism>
<dbReference type="GO" id="GO:0000166">
    <property type="term" value="F:nucleotide binding"/>
    <property type="evidence" value="ECO:0007669"/>
    <property type="project" value="UniProtKB-KW"/>
</dbReference>
<evidence type="ECO:0000313" key="10">
    <source>
        <dbReference type="Proteomes" id="UP001139035"/>
    </source>
</evidence>
<evidence type="ECO:0000256" key="4">
    <source>
        <dbReference type="ARBA" id="ARBA00034320"/>
    </source>
</evidence>
<dbReference type="CDD" id="cd03112">
    <property type="entry name" value="CobW-like"/>
    <property type="match status" value="1"/>
</dbReference>
<comment type="catalytic activity">
    <reaction evidence="6">
        <text>GTP + H2O = GDP + phosphate + H(+)</text>
        <dbReference type="Rhea" id="RHEA:19669"/>
        <dbReference type="ChEBI" id="CHEBI:15377"/>
        <dbReference type="ChEBI" id="CHEBI:15378"/>
        <dbReference type="ChEBI" id="CHEBI:37565"/>
        <dbReference type="ChEBI" id="CHEBI:43474"/>
        <dbReference type="ChEBI" id="CHEBI:58189"/>
    </reaction>
    <physiologicalReaction direction="left-to-right" evidence="6">
        <dbReference type="Rhea" id="RHEA:19670"/>
    </physiologicalReaction>
</comment>
<gene>
    <name evidence="9" type="ORF">LZD57_17600</name>
</gene>
<comment type="caution">
    <text evidence="9">The sequence shown here is derived from an EMBL/GenBank/DDBJ whole genome shotgun (WGS) entry which is preliminary data.</text>
</comment>
<evidence type="ECO:0000313" key="9">
    <source>
        <dbReference type="EMBL" id="MCE7029807.1"/>
    </source>
</evidence>
<dbReference type="GO" id="GO:0016787">
    <property type="term" value="F:hydrolase activity"/>
    <property type="evidence" value="ECO:0007669"/>
    <property type="project" value="UniProtKB-KW"/>
</dbReference>
<dbReference type="EMBL" id="JAJUWU010000018">
    <property type="protein sequence ID" value="MCE7029807.1"/>
    <property type="molecule type" value="Genomic_DNA"/>
</dbReference>
<dbReference type="Gene3D" id="3.30.1220.10">
    <property type="entry name" value="CobW-like, C-terminal domain"/>
    <property type="match status" value="1"/>
</dbReference>
<dbReference type="InterPro" id="IPR027417">
    <property type="entry name" value="P-loop_NTPase"/>
</dbReference>
<feature type="region of interest" description="Disordered" evidence="7">
    <location>
        <begin position="286"/>
        <end position="321"/>
    </location>
</feature>
<dbReference type="PANTHER" id="PTHR13748">
    <property type="entry name" value="COBW-RELATED"/>
    <property type="match status" value="1"/>
</dbReference>
<dbReference type="Pfam" id="PF02492">
    <property type="entry name" value="cobW"/>
    <property type="match status" value="1"/>
</dbReference>
<keyword evidence="2" id="KW-0378">Hydrolase</keyword>
<keyword evidence="10" id="KW-1185">Reference proteome</keyword>
<feature type="compositionally biased region" description="Basic and acidic residues" evidence="7">
    <location>
        <begin position="286"/>
        <end position="299"/>
    </location>
</feature>
<dbReference type="SUPFAM" id="SSF52540">
    <property type="entry name" value="P-loop containing nucleoside triphosphate hydrolases"/>
    <property type="match status" value="1"/>
</dbReference>
<evidence type="ECO:0000256" key="7">
    <source>
        <dbReference type="SAM" id="MobiDB-lite"/>
    </source>
</evidence>
<feature type="domain" description="CobW C-terminal" evidence="8">
    <location>
        <begin position="331"/>
        <end position="423"/>
    </location>
</feature>
<dbReference type="AlphaFoldDB" id="A0A9X1P2E2"/>
<comment type="function">
    <text evidence="5">Zinc chaperone that directly transfers zinc cofactor to target proteins, thereby activating them. Zinc is transferred from the CXCC motif in the GTPase domain to the zinc binding site in target proteins in a process requiring GTP hydrolysis.</text>
</comment>
<evidence type="ECO:0000259" key="8">
    <source>
        <dbReference type="SMART" id="SM00833"/>
    </source>
</evidence>
<dbReference type="Gene3D" id="3.40.50.300">
    <property type="entry name" value="P-loop containing nucleotide triphosphate hydrolases"/>
    <property type="match status" value="1"/>
</dbReference>
<dbReference type="SMART" id="SM00833">
    <property type="entry name" value="CobW_C"/>
    <property type="match status" value="1"/>
</dbReference>
<dbReference type="InterPro" id="IPR011629">
    <property type="entry name" value="CobW-like_C"/>
</dbReference>
<sequence>MADLVLLGIEHREVLKQRLGQATPPRSHEPGRVTAPGTRAEIFHRSGNSPGSDGTLHRLCIQIICKARAELHCNFALRKRKAEVVSADRHPLPATVLTGFLGAGKTTLVREILANPRGQRIGVLVNDFGEINIDAALIVEGSANSVTLSNGCVCCTIQSELVTAVRELIASRPDLDRIVVEASGVSRSLPLADTMISEELEGLVTLDGIFCIVDAAAFPELDYATTELAIDQIVGADLLILNKVDLVSENEQERLRTQLSGLTPHLRIVPCRHGDVPIEVLLGPARGERPATESGGGHDHRSHSHGSHDHVHGPDCGCDGAHPTESHTKDFSSWSWRSDDPLDEKLLRPALKRIGGGLLRAKGVLRVRGESGEERSFEFQQVGKRAQMTAIEAVEMAESAFVAIGLSGQMDGAAFKAALDACRLEKSGN</sequence>
<evidence type="ECO:0000256" key="5">
    <source>
        <dbReference type="ARBA" id="ARBA00045658"/>
    </source>
</evidence>